<evidence type="ECO:0000313" key="3">
    <source>
        <dbReference type="Proteomes" id="UP001159363"/>
    </source>
</evidence>
<gene>
    <name evidence="2" type="ORF">PR048_016531</name>
</gene>
<dbReference type="PROSITE" id="PS50878">
    <property type="entry name" value="RT_POL"/>
    <property type="match status" value="1"/>
</dbReference>
<evidence type="ECO:0000313" key="2">
    <source>
        <dbReference type="EMBL" id="KAJ8884673.1"/>
    </source>
</evidence>
<keyword evidence="3" id="KW-1185">Reference proteome</keyword>
<sequence>MERSHSRAHPKRGKVVANLPSSYRPVLLMSIIYKVTEHIMLARLEFGFQCHLSTQHVLVYATDIIIRNFTHNNHMRMMLLDLSHAFDKVHHNTLLLKLAFLGFKPAFIPILHSLLETHTFHVRFEWSTSRPWAITAGVCQGSMLLRLLFSLYTHDIPNPTECTVVMYVDNTAILALSTDLHFSARLTMAVRTNTTHFQSWGIPRIANKTGTIIFTRHCPKLPPPISVHTTLFVGNGACLSCVQFLLPYASAIFTYVTTTRVLPITACFNNPLPATLGYHRKTNAFGYNTAYTALPRTLISTYAACFFTKARKNILPTEQQIAIHDLLETYPHRLLIDFPGYRPPSQEGGRPSANQQSVYIFKQHWVDKTKIWKPNKEAQWAGMAIIKTNIWKLNKGAQWACMAIIKTKIWKPNKGAQWAGMSIIKTKIWKPNKGAQWACMAIIKTKIWKPNKGAQWAGMAIIKTKIWKPNKGAQWAGMAIIKTKIWKPNKGAQ</sequence>
<dbReference type="InterPro" id="IPR000477">
    <property type="entry name" value="RT_dom"/>
</dbReference>
<comment type="caution">
    <text evidence="2">The sequence shown here is derived from an EMBL/GenBank/DDBJ whole genome shotgun (WGS) entry which is preliminary data.</text>
</comment>
<name>A0ABQ9HK13_9NEOP</name>
<dbReference type="Pfam" id="PF00078">
    <property type="entry name" value="RVT_1"/>
    <property type="match status" value="1"/>
</dbReference>
<proteinExistence type="predicted"/>
<dbReference type="PANTHER" id="PTHR33332">
    <property type="entry name" value="REVERSE TRANSCRIPTASE DOMAIN-CONTAINING PROTEIN"/>
    <property type="match status" value="1"/>
</dbReference>
<dbReference type="EMBL" id="JARBHB010000005">
    <property type="protein sequence ID" value="KAJ8884673.1"/>
    <property type="molecule type" value="Genomic_DNA"/>
</dbReference>
<protein>
    <recommendedName>
        <fullName evidence="1">Reverse transcriptase domain-containing protein</fullName>
    </recommendedName>
</protein>
<accession>A0ABQ9HK13</accession>
<evidence type="ECO:0000259" key="1">
    <source>
        <dbReference type="PROSITE" id="PS50878"/>
    </source>
</evidence>
<feature type="domain" description="Reverse transcriptase" evidence="1">
    <location>
        <begin position="1"/>
        <end position="237"/>
    </location>
</feature>
<dbReference type="Proteomes" id="UP001159363">
    <property type="component" value="Chromosome 4"/>
</dbReference>
<organism evidence="2 3">
    <name type="scientific">Dryococelus australis</name>
    <dbReference type="NCBI Taxonomy" id="614101"/>
    <lineage>
        <taxon>Eukaryota</taxon>
        <taxon>Metazoa</taxon>
        <taxon>Ecdysozoa</taxon>
        <taxon>Arthropoda</taxon>
        <taxon>Hexapoda</taxon>
        <taxon>Insecta</taxon>
        <taxon>Pterygota</taxon>
        <taxon>Neoptera</taxon>
        <taxon>Polyneoptera</taxon>
        <taxon>Phasmatodea</taxon>
        <taxon>Verophasmatodea</taxon>
        <taxon>Anareolatae</taxon>
        <taxon>Phasmatidae</taxon>
        <taxon>Eurycanthinae</taxon>
        <taxon>Dryococelus</taxon>
    </lineage>
</organism>
<reference evidence="2 3" key="1">
    <citation type="submission" date="2023-02" db="EMBL/GenBank/DDBJ databases">
        <title>LHISI_Scaffold_Assembly.</title>
        <authorList>
            <person name="Stuart O.P."/>
            <person name="Cleave R."/>
            <person name="Magrath M.J.L."/>
            <person name="Mikheyev A.S."/>
        </authorList>
    </citation>
    <scope>NUCLEOTIDE SEQUENCE [LARGE SCALE GENOMIC DNA]</scope>
    <source>
        <strain evidence="2">Daus_M_001</strain>
        <tissue evidence="2">Leg muscle</tissue>
    </source>
</reference>